<accession>A0A2M8H5H5</accession>
<feature type="domain" description="Nitroreductase" evidence="4">
    <location>
        <begin position="9"/>
        <end position="178"/>
    </location>
</feature>
<sequence length="200" mass="22227">MSSPFIEQIKVRRSIYALGDQVSQTPAHLTALIQDAVKHSPSAFNSQSSRAVILFGAEHHKVWDIVKAELKKIVPPEAYAQSEGKVDGCFRAGFGTVLFFEDTDVIKGLQDQFALYADNFPVWSEHSTGIAQFSVWTALAQEGIGATLQHYNPLIDDAVRKQWDLPASWRLRAQMPFGSIKQAAGDKTFIGDDVRFRVFG</sequence>
<name>A0A2M8H5H5_9GAMM</name>
<dbReference type="RefSeq" id="WP_100861266.1">
    <property type="nucleotide sequence ID" value="NZ_PGCP01000036.1"/>
</dbReference>
<keyword evidence="6" id="KW-1185">Reference proteome</keyword>
<dbReference type="FunFam" id="3.40.109.10:FF:000001">
    <property type="entry name" value="Nitroreductase family"/>
    <property type="match status" value="1"/>
</dbReference>
<reference evidence="5 6" key="1">
    <citation type="submission" date="2017-11" db="EMBL/GenBank/DDBJ databases">
        <title>Draft genome sequence of environmental isolate Aeromonas lusitania sp. nov. MDC 2473.</title>
        <authorList>
            <person name="Colston S.M."/>
            <person name="Navarro A."/>
            <person name="Martinez-Murcia A.J."/>
            <person name="Graf J."/>
        </authorList>
    </citation>
    <scope>NUCLEOTIDE SEQUENCE [LARGE SCALE GENOMIC DNA]</scope>
    <source>
        <strain evidence="5 6">MDC 2473</strain>
    </source>
</reference>
<gene>
    <name evidence="5" type="ORF">CUC44_18175</name>
</gene>
<dbReference type="InterPro" id="IPR029479">
    <property type="entry name" value="Nitroreductase"/>
</dbReference>
<protein>
    <submittedName>
        <fullName evidence="5">Nitroreductase</fullName>
    </submittedName>
</protein>
<dbReference type="PANTHER" id="PTHR43035:SF1">
    <property type="entry name" value="FATTY ACID REPRESSION MUTANT PROTEIN 2-RELATED"/>
    <property type="match status" value="1"/>
</dbReference>
<dbReference type="Proteomes" id="UP000232060">
    <property type="component" value="Unassembled WGS sequence"/>
</dbReference>
<keyword evidence="2" id="KW-0963">Cytoplasm</keyword>
<evidence type="ECO:0000256" key="3">
    <source>
        <dbReference type="ARBA" id="ARBA00023002"/>
    </source>
</evidence>
<dbReference type="InterPro" id="IPR033877">
    <property type="entry name" value="Frm2/Hbn1"/>
</dbReference>
<dbReference type="EMBL" id="PGCP01000036">
    <property type="protein sequence ID" value="PJC91818.1"/>
    <property type="molecule type" value="Genomic_DNA"/>
</dbReference>
<dbReference type="GO" id="GO:0005737">
    <property type="term" value="C:cytoplasm"/>
    <property type="evidence" value="ECO:0007669"/>
    <property type="project" value="UniProtKB-SubCell"/>
</dbReference>
<evidence type="ECO:0000256" key="2">
    <source>
        <dbReference type="ARBA" id="ARBA00022490"/>
    </source>
</evidence>
<dbReference type="GO" id="GO:0034599">
    <property type="term" value="P:cellular response to oxidative stress"/>
    <property type="evidence" value="ECO:0007669"/>
    <property type="project" value="InterPro"/>
</dbReference>
<keyword evidence="3" id="KW-0560">Oxidoreductase</keyword>
<dbReference type="InterPro" id="IPR000415">
    <property type="entry name" value="Nitroreductase-like"/>
</dbReference>
<evidence type="ECO:0000313" key="6">
    <source>
        <dbReference type="Proteomes" id="UP000232060"/>
    </source>
</evidence>
<proteinExistence type="predicted"/>
<dbReference type="GO" id="GO:0016491">
    <property type="term" value="F:oxidoreductase activity"/>
    <property type="evidence" value="ECO:0007669"/>
    <property type="project" value="UniProtKB-KW"/>
</dbReference>
<dbReference type="SUPFAM" id="SSF55469">
    <property type="entry name" value="FMN-dependent nitroreductase-like"/>
    <property type="match status" value="1"/>
</dbReference>
<evidence type="ECO:0000256" key="1">
    <source>
        <dbReference type="ARBA" id="ARBA00004496"/>
    </source>
</evidence>
<dbReference type="Gene3D" id="3.40.109.10">
    <property type="entry name" value="NADH Oxidase"/>
    <property type="match status" value="1"/>
</dbReference>
<evidence type="ECO:0000259" key="4">
    <source>
        <dbReference type="Pfam" id="PF00881"/>
    </source>
</evidence>
<comment type="caution">
    <text evidence="5">The sequence shown here is derived from an EMBL/GenBank/DDBJ whole genome shotgun (WGS) entry which is preliminary data.</text>
</comment>
<evidence type="ECO:0000313" key="5">
    <source>
        <dbReference type="EMBL" id="PJC91818.1"/>
    </source>
</evidence>
<dbReference type="PANTHER" id="PTHR43035">
    <property type="entry name" value="FATTY ACID REPRESSION MUTANT PROTEIN 2-RELATED"/>
    <property type="match status" value="1"/>
</dbReference>
<dbReference type="OrthoDB" id="9810617at2"/>
<dbReference type="CDD" id="cd02140">
    <property type="entry name" value="Frm2-like"/>
    <property type="match status" value="1"/>
</dbReference>
<dbReference type="AlphaFoldDB" id="A0A2M8H5H5"/>
<dbReference type="Pfam" id="PF00881">
    <property type="entry name" value="Nitroreductase"/>
    <property type="match status" value="1"/>
</dbReference>
<organism evidence="5 6">
    <name type="scientific">Aeromonas lusitana</name>
    <dbReference type="NCBI Taxonomy" id="931529"/>
    <lineage>
        <taxon>Bacteria</taxon>
        <taxon>Pseudomonadati</taxon>
        <taxon>Pseudomonadota</taxon>
        <taxon>Gammaproteobacteria</taxon>
        <taxon>Aeromonadales</taxon>
        <taxon>Aeromonadaceae</taxon>
        <taxon>Aeromonas</taxon>
    </lineage>
</organism>
<comment type="subcellular location">
    <subcellularLocation>
        <location evidence="1">Cytoplasm</location>
    </subcellularLocation>
</comment>